<feature type="region of interest" description="Disordered" evidence="1">
    <location>
        <begin position="276"/>
        <end position="300"/>
    </location>
</feature>
<protein>
    <recommendedName>
        <fullName evidence="5">DUF4129 domain-containing protein</fullName>
    </recommendedName>
</protein>
<dbReference type="Proteomes" id="UP001501116">
    <property type="component" value="Unassembled WGS sequence"/>
</dbReference>
<feature type="compositionally biased region" description="Low complexity" evidence="1">
    <location>
        <begin position="160"/>
        <end position="172"/>
    </location>
</feature>
<evidence type="ECO:0000313" key="4">
    <source>
        <dbReference type="Proteomes" id="UP001501116"/>
    </source>
</evidence>
<evidence type="ECO:0000256" key="2">
    <source>
        <dbReference type="SAM" id="Phobius"/>
    </source>
</evidence>
<organism evidence="3 4">
    <name type="scientific">Amycolatopsis minnesotensis</name>
    <dbReference type="NCBI Taxonomy" id="337894"/>
    <lineage>
        <taxon>Bacteria</taxon>
        <taxon>Bacillati</taxon>
        <taxon>Actinomycetota</taxon>
        <taxon>Actinomycetes</taxon>
        <taxon>Pseudonocardiales</taxon>
        <taxon>Pseudonocardiaceae</taxon>
        <taxon>Amycolatopsis</taxon>
    </lineage>
</organism>
<evidence type="ECO:0000256" key="1">
    <source>
        <dbReference type="SAM" id="MobiDB-lite"/>
    </source>
</evidence>
<name>A0ABP5B9R6_9PSEU</name>
<reference evidence="4" key="1">
    <citation type="journal article" date="2019" name="Int. J. Syst. Evol. Microbiol.">
        <title>The Global Catalogue of Microorganisms (GCM) 10K type strain sequencing project: providing services to taxonomists for standard genome sequencing and annotation.</title>
        <authorList>
            <consortium name="The Broad Institute Genomics Platform"/>
            <consortium name="The Broad Institute Genome Sequencing Center for Infectious Disease"/>
            <person name="Wu L."/>
            <person name="Ma J."/>
        </authorList>
    </citation>
    <scope>NUCLEOTIDE SEQUENCE [LARGE SCALE GENOMIC DNA]</scope>
    <source>
        <strain evidence="4">JCM 14545</strain>
    </source>
</reference>
<sequence length="414" mass="44391">MSTPSNIDASITNPTSGMADALTTAAERACAWIQQHLVLLIVLAVLAAACLAAVARLRRATRRRWYAGARVVTVLPPAGLDPAAAVAGARRLWWDLPGLAPPRWKRLVAGVPHLAVEYHLAAGEDLAVRMWLPGPVPTARIDAALRAAWPGTLVLDHAPTTSQSGQSGESTSAGKAGLVVTGGTVRPERPEHLPLRVPDARDESVDPLRALEAVAGQLAEGESAVVQILARPAVGRRLRRYRRTVDRMHSGRPGRRSALASFVSVLVRELMEIVTGSKSTAATHGTSEQSPRRLDPQQTEELREIRAKKQQPQWEVALQYYAATTHHGQQAAERVRGIADSLFGAFALLAGRNALARHRLPKPRAAVGARRLRRGALLSAGELAALAHLPARTEALASGQARSVPAPQHTTRRL</sequence>
<keyword evidence="2" id="KW-0812">Transmembrane</keyword>
<keyword evidence="2" id="KW-0472">Membrane</keyword>
<keyword evidence="4" id="KW-1185">Reference proteome</keyword>
<keyword evidence="2" id="KW-1133">Transmembrane helix</keyword>
<accession>A0ABP5B9R6</accession>
<feature type="region of interest" description="Disordered" evidence="1">
    <location>
        <begin position="157"/>
        <end position="193"/>
    </location>
</feature>
<feature type="compositionally biased region" description="Polar residues" evidence="1">
    <location>
        <begin position="276"/>
        <end position="289"/>
    </location>
</feature>
<feature type="transmembrane region" description="Helical" evidence="2">
    <location>
        <begin position="37"/>
        <end position="55"/>
    </location>
</feature>
<gene>
    <name evidence="3" type="ORF">GCM10009754_01240</name>
</gene>
<dbReference type="RefSeq" id="WP_344412132.1">
    <property type="nucleotide sequence ID" value="NZ_BAAANN010000001.1"/>
</dbReference>
<feature type="compositionally biased region" description="Basic and acidic residues" evidence="1">
    <location>
        <begin position="290"/>
        <end position="300"/>
    </location>
</feature>
<proteinExistence type="predicted"/>
<comment type="caution">
    <text evidence="3">The sequence shown here is derived from an EMBL/GenBank/DDBJ whole genome shotgun (WGS) entry which is preliminary data.</text>
</comment>
<dbReference type="EMBL" id="BAAANN010000001">
    <property type="protein sequence ID" value="GAA1937971.1"/>
    <property type="molecule type" value="Genomic_DNA"/>
</dbReference>
<evidence type="ECO:0008006" key="5">
    <source>
        <dbReference type="Google" id="ProtNLM"/>
    </source>
</evidence>
<evidence type="ECO:0000313" key="3">
    <source>
        <dbReference type="EMBL" id="GAA1937971.1"/>
    </source>
</evidence>